<dbReference type="STRING" id="1123357.SAMN02745244_03541"/>
<evidence type="ECO:0000313" key="1">
    <source>
        <dbReference type="EMBL" id="SHJ90179.1"/>
    </source>
</evidence>
<dbReference type="RefSeq" id="WP_073191088.1">
    <property type="nucleotide sequence ID" value="NZ_FQZG01000103.1"/>
</dbReference>
<dbReference type="OrthoDB" id="3724336at2"/>
<dbReference type="Proteomes" id="UP000184512">
    <property type="component" value="Unassembled WGS sequence"/>
</dbReference>
<gene>
    <name evidence="1" type="ORF">SAMN02745244_03541</name>
</gene>
<dbReference type="InterPro" id="IPR046683">
    <property type="entry name" value="DUF6553"/>
</dbReference>
<reference evidence="1 2" key="1">
    <citation type="submission" date="2016-11" db="EMBL/GenBank/DDBJ databases">
        <authorList>
            <person name="Jaros S."/>
            <person name="Januszkiewicz K."/>
            <person name="Wedrychowicz H."/>
        </authorList>
    </citation>
    <scope>NUCLEOTIDE SEQUENCE [LARGE SCALE GENOMIC DNA]</scope>
    <source>
        <strain evidence="1 2">DSM 12906</strain>
    </source>
</reference>
<name>A0A1M6N363_9ACTN</name>
<dbReference type="EMBL" id="FQZG01000103">
    <property type="protein sequence ID" value="SHJ90179.1"/>
    <property type="molecule type" value="Genomic_DNA"/>
</dbReference>
<sequence length="169" mass="18413">MAPEELELARYGRSGKADHFLGFWLSLIVEARGFVGAGDARRVRKAILRFLSDTAAAEQAAGAEVFQAELRDAARRYWGTTQTDPSYSSNLFGLMRIGPGELRVRVATEAAKTVQMLIELKIDDNTARQLPTLLIEALIETLPDIRPALLATLAKRPQAAAAVGHLLAD</sequence>
<proteinExistence type="predicted"/>
<organism evidence="1 2">
    <name type="scientific">Tessaracoccus bendigoensis DSM 12906</name>
    <dbReference type="NCBI Taxonomy" id="1123357"/>
    <lineage>
        <taxon>Bacteria</taxon>
        <taxon>Bacillati</taxon>
        <taxon>Actinomycetota</taxon>
        <taxon>Actinomycetes</taxon>
        <taxon>Propionibacteriales</taxon>
        <taxon>Propionibacteriaceae</taxon>
        <taxon>Tessaracoccus</taxon>
    </lineage>
</organism>
<dbReference type="Pfam" id="PF20190">
    <property type="entry name" value="DUF6553"/>
    <property type="match status" value="1"/>
</dbReference>
<keyword evidence="2" id="KW-1185">Reference proteome</keyword>
<dbReference type="AlphaFoldDB" id="A0A1M6N363"/>
<protein>
    <submittedName>
        <fullName evidence="1">Uncharacterized protein</fullName>
    </submittedName>
</protein>
<accession>A0A1M6N363</accession>
<evidence type="ECO:0000313" key="2">
    <source>
        <dbReference type="Proteomes" id="UP000184512"/>
    </source>
</evidence>